<evidence type="ECO:0000256" key="8">
    <source>
        <dbReference type="ARBA" id="ARBA00023155"/>
    </source>
</evidence>
<dbReference type="GO" id="GO:0000981">
    <property type="term" value="F:DNA-binding transcription factor activity, RNA polymerase II-specific"/>
    <property type="evidence" value="ECO:0007669"/>
    <property type="project" value="InterPro"/>
</dbReference>
<dbReference type="CDD" id="cd09382">
    <property type="entry name" value="LIM2_Lhx6"/>
    <property type="match status" value="1"/>
</dbReference>
<feature type="DNA-binding region" description="Homeobox" evidence="11">
    <location>
        <begin position="189"/>
        <end position="248"/>
    </location>
</feature>
<evidence type="ECO:0000259" key="16">
    <source>
        <dbReference type="PROSITE" id="PS50071"/>
    </source>
</evidence>
<evidence type="ECO:0000256" key="3">
    <source>
        <dbReference type="ARBA" id="ARBA00022737"/>
    </source>
</evidence>
<dbReference type="GO" id="GO:0046872">
    <property type="term" value="F:metal ion binding"/>
    <property type="evidence" value="ECO:0007669"/>
    <property type="project" value="UniProtKB-KW"/>
</dbReference>
<reference evidence="17" key="2">
    <citation type="submission" date="2025-08" db="UniProtKB">
        <authorList>
            <consortium name="Ensembl"/>
        </authorList>
    </citation>
    <scope>IDENTIFICATION</scope>
</reference>
<evidence type="ECO:0000256" key="11">
    <source>
        <dbReference type="PROSITE-ProRule" id="PRU00108"/>
    </source>
</evidence>
<dbReference type="InterPro" id="IPR050453">
    <property type="entry name" value="LIM_Homeobox_TF"/>
</dbReference>
<dbReference type="InterPro" id="IPR009057">
    <property type="entry name" value="Homeodomain-like_sf"/>
</dbReference>
<dbReference type="PANTHER" id="PTHR24208:SF121">
    <property type="entry name" value="LIM_HOMEOBOX PROTEIN LHX6"/>
    <property type="match status" value="1"/>
</dbReference>
<evidence type="ECO:0000256" key="10">
    <source>
        <dbReference type="ARBA" id="ARBA00023242"/>
    </source>
</evidence>
<keyword evidence="6 12" id="KW-0440">LIM domain</keyword>
<evidence type="ECO:0000256" key="1">
    <source>
        <dbReference type="ARBA" id="ARBA00004123"/>
    </source>
</evidence>
<dbReference type="InterPro" id="IPR001356">
    <property type="entry name" value="HD"/>
</dbReference>
<name>A0A674GP53_TAEGU</name>
<keyword evidence="5" id="KW-0805">Transcription regulation</keyword>
<evidence type="ECO:0000256" key="9">
    <source>
        <dbReference type="ARBA" id="ARBA00023163"/>
    </source>
</evidence>
<feature type="domain" description="LIM zinc-binding" evidence="15">
    <location>
        <begin position="99"/>
        <end position="161"/>
    </location>
</feature>
<keyword evidence="8 11" id="KW-0371">Homeobox</keyword>
<reference evidence="17 18" key="1">
    <citation type="journal article" date="2010" name="Nature">
        <title>The genome of a songbird.</title>
        <authorList>
            <person name="Warren W.C."/>
            <person name="Clayton D.F."/>
            <person name="Ellegren H."/>
            <person name="Arnold A.P."/>
            <person name="Hillier L.W."/>
            <person name="Kunstner A."/>
            <person name="Searle S."/>
            <person name="White S."/>
            <person name="Vilella A.J."/>
            <person name="Fairley S."/>
            <person name="Heger A."/>
            <person name="Kong L."/>
            <person name="Ponting C.P."/>
            <person name="Jarvis E.D."/>
            <person name="Mello C.V."/>
            <person name="Minx P."/>
            <person name="Lovell P."/>
            <person name="Velho T.A."/>
            <person name="Ferris M."/>
            <person name="Balakrishnan C.N."/>
            <person name="Sinha S."/>
            <person name="Blatti C."/>
            <person name="London S.E."/>
            <person name="Li Y."/>
            <person name="Lin Y.C."/>
            <person name="George J."/>
            <person name="Sweedler J."/>
            <person name="Southey B."/>
            <person name="Gunaratne P."/>
            <person name="Watson M."/>
            <person name="Nam K."/>
            <person name="Backstrom N."/>
            <person name="Smeds L."/>
            <person name="Nabholz B."/>
            <person name="Itoh Y."/>
            <person name="Whitney O."/>
            <person name="Pfenning A.R."/>
            <person name="Howard J."/>
            <person name="Volker M."/>
            <person name="Skinner B.M."/>
            <person name="Griffin D.K."/>
            <person name="Ye L."/>
            <person name="McLaren W.M."/>
            <person name="Flicek P."/>
            <person name="Quesada V."/>
            <person name="Velasco G."/>
            <person name="Lopez-Otin C."/>
            <person name="Puente X.S."/>
            <person name="Olender T."/>
            <person name="Lancet D."/>
            <person name="Smit A.F."/>
            <person name="Hubley R."/>
            <person name="Konkel M.K."/>
            <person name="Walker J.A."/>
            <person name="Batzer M.A."/>
            <person name="Gu W."/>
            <person name="Pollock D.D."/>
            <person name="Chen L."/>
            <person name="Cheng Z."/>
            <person name="Eichler E.E."/>
            <person name="Stapley J."/>
            <person name="Slate J."/>
            <person name="Ekblom R."/>
            <person name="Birkhead T."/>
            <person name="Burke T."/>
            <person name="Burt D."/>
            <person name="Scharff C."/>
            <person name="Adam I."/>
            <person name="Richard H."/>
            <person name="Sultan M."/>
            <person name="Soldatov A."/>
            <person name="Lehrach H."/>
            <person name="Edwards S.V."/>
            <person name="Yang S.P."/>
            <person name="Li X."/>
            <person name="Graves T."/>
            <person name="Fulton L."/>
            <person name="Nelson J."/>
            <person name="Chinwalla A."/>
            <person name="Hou S."/>
            <person name="Mardis E.R."/>
            <person name="Wilson R.K."/>
        </authorList>
    </citation>
    <scope>NUCLEOTIDE SEQUENCE [LARGE SCALE GENOMIC DNA]</scope>
</reference>
<dbReference type="PANTHER" id="PTHR24208">
    <property type="entry name" value="LIM/HOMEOBOX PROTEIN LHX"/>
    <property type="match status" value="1"/>
</dbReference>
<evidence type="ECO:0000256" key="4">
    <source>
        <dbReference type="ARBA" id="ARBA00022833"/>
    </source>
</evidence>
<dbReference type="FunFam" id="1.10.10.60:FF:000050">
    <property type="entry name" value="LIM homeobox 6"/>
    <property type="match status" value="1"/>
</dbReference>
<dbReference type="FunFam" id="2.10.110.10:FF:000023">
    <property type="entry name" value="LIM homeobox 6"/>
    <property type="match status" value="1"/>
</dbReference>
<feature type="region of interest" description="Disordered" evidence="14">
    <location>
        <begin position="245"/>
        <end position="265"/>
    </location>
</feature>
<dbReference type="GO" id="GO:0000977">
    <property type="term" value="F:RNA polymerase II transcription regulatory region sequence-specific DNA binding"/>
    <property type="evidence" value="ECO:0007669"/>
    <property type="project" value="TreeGrafter"/>
</dbReference>
<keyword evidence="18" id="KW-1185">Reference proteome</keyword>
<dbReference type="SMART" id="SM00132">
    <property type="entry name" value="LIM"/>
    <property type="match status" value="1"/>
</dbReference>
<dbReference type="CDD" id="cd00086">
    <property type="entry name" value="homeodomain"/>
    <property type="match status" value="1"/>
</dbReference>
<organism evidence="17 18">
    <name type="scientific">Taeniopygia guttata</name>
    <name type="common">Zebra finch</name>
    <name type="synonym">Poephila guttata</name>
    <dbReference type="NCBI Taxonomy" id="59729"/>
    <lineage>
        <taxon>Eukaryota</taxon>
        <taxon>Metazoa</taxon>
        <taxon>Chordata</taxon>
        <taxon>Craniata</taxon>
        <taxon>Vertebrata</taxon>
        <taxon>Euteleostomi</taxon>
        <taxon>Archelosauria</taxon>
        <taxon>Archosauria</taxon>
        <taxon>Dinosauria</taxon>
        <taxon>Saurischia</taxon>
        <taxon>Theropoda</taxon>
        <taxon>Coelurosauria</taxon>
        <taxon>Aves</taxon>
        <taxon>Neognathae</taxon>
        <taxon>Neoaves</taxon>
        <taxon>Telluraves</taxon>
        <taxon>Australaves</taxon>
        <taxon>Passeriformes</taxon>
        <taxon>Passeroidea</taxon>
        <taxon>Estrildidae</taxon>
        <taxon>Estrildinae</taxon>
        <taxon>Taeniopygia</taxon>
    </lineage>
</organism>
<evidence type="ECO:0000256" key="7">
    <source>
        <dbReference type="ARBA" id="ARBA00023125"/>
    </source>
</evidence>
<dbReference type="PROSITE" id="PS00027">
    <property type="entry name" value="HOMEOBOX_1"/>
    <property type="match status" value="1"/>
</dbReference>
<gene>
    <name evidence="17" type="primary">LHX6</name>
</gene>
<keyword evidence="3" id="KW-0677">Repeat</keyword>
<dbReference type="PROSITE" id="PS00478">
    <property type="entry name" value="LIM_DOMAIN_1"/>
    <property type="match status" value="1"/>
</dbReference>
<keyword evidence="9" id="KW-0804">Transcription</keyword>
<accession>A0A674GP53</accession>
<evidence type="ECO:0000259" key="15">
    <source>
        <dbReference type="PROSITE" id="PS50023"/>
    </source>
</evidence>
<proteinExistence type="predicted"/>
<keyword evidence="2 12" id="KW-0479">Metal-binding</keyword>
<evidence type="ECO:0000256" key="14">
    <source>
        <dbReference type="SAM" id="MobiDB-lite"/>
    </source>
</evidence>
<dbReference type="Gene3D" id="1.10.10.60">
    <property type="entry name" value="Homeodomain-like"/>
    <property type="match status" value="1"/>
</dbReference>
<dbReference type="SUPFAM" id="SSF46689">
    <property type="entry name" value="Homeodomain-like"/>
    <property type="match status" value="1"/>
</dbReference>
<evidence type="ECO:0000313" key="17">
    <source>
        <dbReference type="Ensembl" id="ENSTGUP00000024469.1"/>
    </source>
</evidence>
<reference evidence="17" key="3">
    <citation type="submission" date="2025-09" db="UniProtKB">
        <authorList>
            <consortium name="Ensembl"/>
        </authorList>
    </citation>
    <scope>IDENTIFICATION</scope>
</reference>
<evidence type="ECO:0000256" key="2">
    <source>
        <dbReference type="ARBA" id="ARBA00022723"/>
    </source>
</evidence>
<keyword evidence="4 12" id="KW-0862">Zinc</keyword>
<evidence type="ECO:0000256" key="13">
    <source>
        <dbReference type="RuleBase" id="RU000682"/>
    </source>
</evidence>
<dbReference type="GeneTree" id="ENSGT00940000156868"/>
<dbReference type="SUPFAM" id="SSF57716">
    <property type="entry name" value="Glucocorticoid receptor-like (DNA-binding domain)"/>
    <property type="match status" value="1"/>
</dbReference>
<dbReference type="Pfam" id="PF00412">
    <property type="entry name" value="LIM"/>
    <property type="match status" value="1"/>
</dbReference>
<evidence type="ECO:0000313" key="18">
    <source>
        <dbReference type="Proteomes" id="UP000007754"/>
    </source>
</evidence>
<dbReference type="InterPro" id="IPR017970">
    <property type="entry name" value="Homeobox_CS"/>
</dbReference>
<dbReference type="GO" id="GO:0005634">
    <property type="term" value="C:nucleus"/>
    <property type="evidence" value="ECO:0007669"/>
    <property type="project" value="UniProtKB-SubCell"/>
</dbReference>
<dbReference type="PROSITE" id="PS50071">
    <property type="entry name" value="HOMEOBOX_2"/>
    <property type="match status" value="1"/>
</dbReference>
<sequence length="333" mass="36822">MQGCCGSWGGWGEQRGWQQHLHVAWCCLSSPPCPPLPALPCLPSLHCPLLPALSSLPSPACPPLPSLPVLPSLPSPPFPHLPSPACPHLPLLLRSRFGTKCARCGRQIYASDWVRRARGNAYHLACFACFSCKRQLSTGEEFGLVEEKVLCRIHYDTMIENLKRAAENGNGITLEGAVPSEQDSQPKPAKRARTSFTAEQLQVMQAQFAQDNNPDAQTLQKLADMTGLSRRVIQVWFQNCRARHKKHTPQHTVPPSGAPPSRIPSSLPDDIHYSPFSSPERARMVTLHGYIESQVQCGQVHCRLPYTAPPVHLKADMEGPLSNRGEKVILFQY</sequence>
<dbReference type="GO" id="GO:0021884">
    <property type="term" value="P:forebrain neuron development"/>
    <property type="evidence" value="ECO:0007669"/>
    <property type="project" value="TreeGrafter"/>
</dbReference>
<dbReference type="AlphaFoldDB" id="A0A674GP53"/>
<dbReference type="PROSITE" id="PS50023">
    <property type="entry name" value="LIM_DOMAIN_2"/>
    <property type="match status" value="1"/>
</dbReference>
<dbReference type="SMART" id="SM00389">
    <property type="entry name" value="HOX"/>
    <property type="match status" value="1"/>
</dbReference>
<dbReference type="Gene3D" id="2.10.110.10">
    <property type="entry name" value="Cysteine Rich Protein"/>
    <property type="match status" value="1"/>
</dbReference>
<keyword evidence="7 11" id="KW-0238">DNA-binding</keyword>
<comment type="subcellular location">
    <subcellularLocation>
        <location evidence="1 11 13">Nucleus</location>
    </subcellularLocation>
</comment>
<protein>
    <submittedName>
        <fullName evidence="17">LIM homeobox 6</fullName>
    </submittedName>
</protein>
<evidence type="ECO:0000256" key="6">
    <source>
        <dbReference type="ARBA" id="ARBA00023038"/>
    </source>
</evidence>
<evidence type="ECO:0000256" key="5">
    <source>
        <dbReference type="ARBA" id="ARBA00023015"/>
    </source>
</evidence>
<dbReference type="Pfam" id="PF00046">
    <property type="entry name" value="Homeodomain"/>
    <property type="match status" value="1"/>
</dbReference>
<feature type="domain" description="Homeobox" evidence="16">
    <location>
        <begin position="187"/>
        <end position="247"/>
    </location>
</feature>
<dbReference type="Ensembl" id="ENSTGUT00000023671.1">
    <property type="protein sequence ID" value="ENSTGUP00000024469.1"/>
    <property type="gene ID" value="ENSTGUG00000006782.2"/>
</dbReference>
<dbReference type="Proteomes" id="UP000007754">
    <property type="component" value="Chromosome 17"/>
</dbReference>
<feature type="region of interest" description="Disordered" evidence="14">
    <location>
        <begin position="173"/>
        <end position="194"/>
    </location>
</feature>
<evidence type="ECO:0000256" key="12">
    <source>
        <dbReference type="PROSITE-ProRule" id="PRU00125"/>
    </source>
</evidence>
<dbReference type="InterPro" id="IPR001781">
    <property type="entry name" value="Znf_LIM"/>
</dbReference>
<keyword evidence="10 11" id="KW-0539">Nucleus</keyword>